<keyword evidence="3" id="KW-1185">Reference proteome</keyword>
<proteinExistence type="predicted"/>
<dbReference type="Gramene" id="Solyc01g056410.1.1">
    <property type="protein sequence ID" value="Solyc01g056410.1.1.1"/>
    <property type="gene ID" value="Solyc01g056410.1"/>
</dbReference>
<dbReference type="PANTHER" id="PTHR43383">
    <property type="entry name" value="NODULIN 6"/>
    <property type="match status" value="1"/>
</dbReference>
<evidence type="ECO:0000313" key="3">
    <source>
        <dbReference type="Proteomes" id="UP000004994"/>
    </source>
</evidence>
<keyword evidence="1" id="KW-0812">Transmembrane</keyword>
<dbReference type="PaxDb" id="4081-Solyc01g056410.1.1"/>
<dbReference type="AlphaFoldDB" id="A0A3Q7EDL0"/>
<evidence type="ECO:0000256" key="1">
    <source>
        <dbReference type="SAM" id="Phobius"/>
    </source>
</evidence>
<dbReference type="PANTHER" id="PTHR43383:SF2">
    <property type="entry name" value="AMIDOHYDROLASE 2 FAMILY PROTEIN"/>
    <property type="match status" value="1"/>
</dbReference>
<dbReference type="STRING" id="4081.A0A3Q7EDL0"/>
<keyword evidence="1" id="KW-0472">Membrane</keyword>
<dbReference type="Proteomes" id="UP000004994">
    <property type="component" value="Chromosome 1"/>
</dbReference>
<accession>A0A3Q7EDL0</accession>
<keyword evidence="1" id="KW-1133">Transmembrane helix</keyword>
<name>A0A3Q7EDL0_SOLLC</name>
<dbReference type="EnsemblPlants" id="Solyc01g056410.1.1">
    <property type="protein sequence ID" value="Solyc01g056410.1.1.1"/>
    <property type="gene ID" value="Solyc01g056410.1"/>
</dbReference>
<dbReference type="InParanoid" id="A0A3Q7EDL0"/>
<protein>
    <submittedName>
        <fullName evidence="2">Uncharacterized protein</fullName>
    </submittedName>
</protein>
<sequence>MYRIENHRQATTFNLNYMLFLFSYYLLFVGAKKAREVVFNVLWDECIHDDISITEAFAIVKAIFAENSKKFDKLDASSRYSDVQM</sequence>
<organism evidence="2">
    <name type="scientific">Solanum lycopersicum</name>
    <name type="common">Tomato</name>
    <name type="synonym">Lycopersicon esculentum</name>
    <dbReference type="NCBI Taxonomy" id="4081"/>
    <lineage>
        <taxon>Eukaryota</taxon>
        <taxon>Viridiplantae</taxon>
        <taxon>Streptophyta</taxon>
        <taxon>Embryophyta</taxon>
        <taxon>Tracheophyta</taxon>
        <taxon>Spermatophyta</taxon>
        <taxon>Magnoliopsida</taxon>
        <taxon>eudicotyledons</taxon>
        <taxon>Gunneridae</taxon>
        <taxon>Pentapetalae</taxon>
        <taxon>asterids</taxon>
        <taxon>lamiids</taxon>
        <taxon>Solanales</taxon>
        <taxon>Solanaceae</taxon>
        <taxon>Solanoideae</taxon>
        <taxon>Solaneae</taxon>
        <taxon>Solanum</taxon>
        <taxon>Solanum subgen. Lycopersicon</taxon>
    </lineage>
</organism>
<reference evidence="2" key="1">
    <citation type="journal article" date="2012" name="Nature">
        <title>The tomato genome sequence provides insights into fleshy fruit evolution.</title>
        <authorList>
            <consortium name="Tomato Genome Consortium"/>
        </authorList>
    </citation>
    <scope>NUCLEOTIDE SEQUENCE [LARGE SCALE GENOMIC DNA]</scope>
    <source>
        <strain evidence="2">cv. Heinz 1706</strain>
    </source>
</reference>
<reference evidence="2" key="2">
    <citation type="submission" date="2019-01" db="UniProtKB">
        <authorList>
            <consortium name="EnsemblPlants"/>
        </authorList>
    </citation>
    <scope>IDENTIFICATION</scope>
    <source>
        <strain evidence="2">cv. Heinz 1706</strain>
    </source>
</reference>
<evidence type="ECO:0000313" key="2">
    <source>
        <dbReference type="EnsemblPlants" id="Solyc01g056410.1.1.1"/>
    </source>
</evidence>
<feature type="transmembrane region" description="Helical" evidence="1">
    <location>
        <begin position="12"/>
        <end position="31"/>
    </location>
</feature>